<evidence type="ECO:0000313" key="6">
    <source>
        <dbReference type="Proteomes" id="UP000249082"/>
    </source>
</evidence>
<sequence>MTTERAKPSPPASRDRAQEPAASASHSDKTPRTERGRRTLRKLLDAAAIEFGERGFHDASITGITTRAGTALGSFYTYFDSKDEIFRALVDDLSGKVRQAAREALEAPLPALEVEKAALTAFLRFAREHKEIYRIIDESEFVDPAAFRIHYESTARRIRERLAEGADKGELREGLGEAHAWAIMGMNVFLGLRYAVWSNEGTPESLAELANSILREGIAARDANGD</sequence>
<reference evidence="5 6" key="1">
    <citation type="submission" date="2017-08" db="EMBL/GenBank/DDBJ databases">
        <title>Infants hospitalized years apart are colonized by the same room-sourced microbial strains.</title>
        <authorList>
            <person name="Brooks B."/>
            <person name="Olm M.R."/>
            <person name="Firek B.A."/>
            <person name="Baker R."/>
            <person name="Thomas B.C."/>
            <person name="Morowitz M.J."/>
            <person name="Banfield J.F."/>
        </authorList>
    </citation>
    <scope>NUCLEOTIDE SEQUENCE [LARGE SCALE GENOMIC DNA]</scope>
    <source>
        <strain evidence="5">S2_005_002_R2_33</strain>
    </source>
</reference>
<comment type="caution">
    <text evidence="5">The sequence shown here is derived from an EMBL/GenBank/DDBJ whole genome shotgun (WGS) entry which is preliminary data.</text>
</comment>
<dbReference type="SUPFAM" id="SSF48498">
    <property type="entry name" value="Tetracyclin repressor-like, C-terminal domain"/>
    <property type="match status" value="1"/>
</dbReference>
<dbReference type="Proteomes" id="UP000249082">
    <property type="component" value="Unassembled WGS sequence"/>
</dbReference>
<organism evidence="5 6">
    <name type="scientific">Novosphingobium pentaromativorans</name>
    <dbReference type="NCBI Taxonomy" id="205844"/>
    <lineage>
        <taxon>Bacteria</taxon>
        <taxon>Pseudomonadati</taxon>
        <taxon>Pseudomonadota</taxon>
        <taxon>Alphaproteobacteria</taxon>
        <taxon>Sphingomonadales</taxon>
        <taxon>Sphingomonadaceae</taxon>
        <taxon>Novosphingobium</taxon>
    </lineage>
</organism>
<dbReference type="InterPro" id="IPR009057">
    <property type="entry name" value="Homeodomain-like_sf"/>
</dbReference>
<dbReference type="EMBL" id="QFPX01000006">
    <property type="protein sequence ID" value="PZQ55345.1"/>
    <property type="molecule type" value="Genomic_DNA"/>
</dbReference>
<protein>
    <submittedName>
        <fullName evidence="5">TetR/AcrR family transcriptional regulator</fullName>
    </submittedName>
</protein>
<accession>A0A2W5NXI7</accession>
<dbReference type="InterPro" id="IPR001647">
    <property type="entry name" value="HTH_TetR"/>
</dbReference>
<feature type="compositionally biased region" description="Basic and acidic residues" evidence="3">
    <location>
        <begin position="1"/>
        <end position="18"/>
    </location>
</feature>
<dbReference type="SUPFAM" id="SSF46689">
    <property type="entry name" value="Homeodomain-like"/>
    <property type="match status" value="1"/>
</dbReference>
<dbReference type="PANTHER" id="PTHR43479">
    <property type="entry name" value="ACREF/ENVCD OPERON REPRESSOR-RELATED"/>
    <property type="match status" value="1"/>
</dbReference>
<evidence type="ECO:0000256" key="1">
    <source>
        <dbReference type="ARBA" id="ARBA00023125"/>
    </source>
</evidence>
<dbReference type="InterPro" id="IPR036271">
    <property type="entry name" value="Tet_transcr_reg_TetR-rel_C_sf"/>
</dbReference>
<dbReference type="InterPro" id="IPR050624">
    <property type="entry name" value="HTH-type_Tx_Regulator"/>
</dbReference>
<gene>
    <name evidence="5" type="ORF">DI555_08355</name>
</gene>
<name>A0A2W5NXI7_9SPHN</name>
<feature type="region of interest" description="Disordered" evidence="3">
    <location>
        <begin position="1"/>
        <end position="36"/>
    </location>
</feature>
<evidence type="ECO:0000313" key="5">
    <source>
        <dbReference type="EMBL" id="PZQ55345.1"/>
    </source>
</evidence>
<evidence type="ECO:0000259" key="4">
    <source>
        <dbReference type="PROSITE" id="PS50977"/>
    </source>
</evidence>
<keyword evidence="1 2" id="KW-0238">DNA-binding</keyword>
<dbReference type="GO" id="GO:0003677">
    <property type="term" value="F:DNA binding"/>
    <property type="evidence" value="ECO:0007669"/>
    <property type="project" value="UniProtKB-UniRule"/>
</dbReference>
<evidence type="ECO:0000256" key="3">
    <source>
        <dbReference type="SAM" id="MobiDB-lite"/>
    </source>
</evidence>
<dbReference type="AlphaFoldDB" id="A0A2W5NXI7"/>
<dbReference type="Gene3D" id="1.10.357.10">
    <property type="entry name" value="Tetracycline Repressor, domain 2"/>
    <property type="match status" value="1"/>
</dbReference>
<dbReference type="PANTHER" id="PTHR43479:SF8">
    <property type="entry name" value="TRANSCRIPTIONAL REGULATOR, TETR FAMILY"/>
    <property type="match status" value="1"/>
</dbReference>
<dbReference type="Gene3D" id="1.10.10.60">
    <property type="entry name" value="Homeodomain-like"/>
    <property type="match status" value="1"/>
</dbReference>
<feature type="DNA-binding region" description="H-T-H motif" evidence="2">
    <location>
        <begin position="60"/>
        <end position="79"/>
    </location>
</feature>
<dbReference type="PROSITE" id="PS50977">
    <property type="entry name" value="HTH_TETR_2"/>
    <property type="match status" value="1"/>
</dbReference>
<feature type="domain" description="HTH tetR-type" evidence="4">
    <location>
        <begin position="37"/>
        <end position="97"/>
    </location>
</feature>
<proteinExistence type="predicted"/>
<dbReference type="PRINTS" id="PR00455">
    <property type="entry name" value="HTHTETR"/>
</dbReference>
<feature type="compositionally biased region" description="Basic and acidic residues" evidence="3">
    <location>
        <begin position="26"/>
        <end position="36"/>
    </location>
</feature>
<evidence type="ECO:0000256" key="2">
    <source>
        <dbReference type="PROSITE-ProRule" id="PRU00335"/>
    </source>
</evidence>
<dbReference type="Pfam" id="PF00440">
    <property type="entry name" value="TetR_N"/>
    <property type="match status" value="1"/>
</dbReference>